<dbReference type="Pfam" id="PF04012">
    <property type="entry name" value="PspA_IM30"/>
    <property type="match status" value="1"/>
</dbReference>
<protein>
    <submittedName>
        <fullName evidence="3">Phage-shock protein</fullName>
    </submittedName>
</protein>
<comment type="caution">
    <text evidence="3">The sequence shown here is derived from an EMBL/GenBank/DDBJ whole genome shotgun (WGS) entry which is preliminary data.</text>
</comment>
<dbReference type="NCBIfam" id="TIGR02977">
    <property type="entry name" value="phageshock_pspA"/>
    <property type="match status" value="1"/>
</dbReference>
<reference evidence="3 4" key="1">
    <citation type="submission" date="2013-11" db="EMBL/GenBank/DDBJ databases">
        <title>Metagenomic analysis of a methanogenic consortium involved in long chain n-alkane degradation.</title>
        <authorList>
            <person name="Davidova I.A."/>
            <person name="Callaghan A.V."/>
            <person name="Wawrik B."/>
            <person name="Pruitt S."/>
            <person name="Marks C."/>
            <person name="Duncan K.E."/>
            <person name="Suflita J.M."/>
        </authorList>
    </citation>
    <scope>NUCLEOTIDE SEQUENCE [LARGE SCALE GENOMIC DNA]</scope>
    <source>
        <strain evidence="3 4">SPR</strain>
    </source>
</reference>
<dbReference type="OrthoDB" id="9779630at2"/>
<dbReference type="FunCoup" id="A0A0D2IYM2">
    <property type="interactions" value="248"/>
</dbReference>
<proteinExistence type="inferred from homology"/>
<dbReference type="AlphaFoldDB" id="A0A0D2IYM2"/>
<dbReference type="PANTHER" id="PTHR31088:SF6">
    <property type="entry name" value="PHAGE SHOCK PROTEIN A"/>
    <property type="match status" value="1"/>
</dbReference>
<organism evidence="3 4">
    <name type="scientific">Dethiosulfatarculus sandiegensis</name>
    <dbReference type="NCBI Taxonomy" id="1429043"/>
    <lineage>
        <taxon>Bacteria</taxon>
        <taxon>Pseudomonadati</taxon>
        <taxon>Thermodesulfobacteriota</taxon>
        <taxon>Desulfarculia</taxon>
        <taxon>Desulfarculales</taxon>
        <taxon>Desulfarculaceae</taxon>
        <taxon>Dethiosulfatarculus</taxon>
    </lineage>
</organism>
<keyword evidence="4" id="KW-1185">Reference proteome</keyword>
<dbReference type="PANTHER" id="PTHR31088">
    <property type="entry name" value="MEMBRANE-ASSOCIATED PROTEIN VIPP1, CHLOROPLASTIC"/>
    <property type="match status" value="1"/>
</dbReference>
<dbReference type="InParanoid" id="A0A0D2IYM2"/>
<gene>
    <name evidence="3" type="ORF">X474_25760</name>
</gene>
<name>A0A0D2IYM2_9BACT</name>
<dbReference type="STRING" id="1429043.X474_25760"/>
<keyword evidence="2" id="KW-0175">Coiled coil</keyword>
<comment type="similarity">
    <text evidence="1">Belongs to the PspA/Vipp/IM30 family.</text>
</comment>
<dbReference type="PATRIC" id="fig|1429043.3.peg.5443"/>
<dbReference type="InterPro" id="IPR014319">
    <property type="entry name" value="Phageshock_PspA"/>
</dbReference>
<evidence type="ECO:0000313" key="3">
    <source>
        <dbReference type="EMBL" id="KIX11119.1"/>
    </source>
</evidence>
<dbReference type="GO" id="GO:0005829">
    <property type="term" value="C:cytosol"/>
    <property type="evidence" value="ECO:0007669"/>
    <property type="project" value="TreeGrafter"/>
</dbReference>
<dbReference type="Proteomes" id="UP000032233">
    <property type="component" value="Unassembled WGS sequence"/>
</dbReference>
<dbReference type="RefSeq" id="WP_044352365.1">
    <property type="nucleotide sequence ID" value="NZ_AZAC01000067.1"/>
</dbReference>
<evidence type="ECO:0000256" key="2">
    <source>
        <dbReference type="SAM" id="Coils"/>
    </source>
</evidence>
<evidence type="ECO:0000313" key="4">
    <source>
        <dbReference type="Proteomes" id="UP000032233"/>
    </source>
</evidence>
<sequence>MGIFSRMRDIISSNINAMLDRAEDPEKLIRLMIQEMEDTLVEIKASCAGAMAAAKKVERELDAVRTKSDMWGDKAAFAVEKGRDDLARDALREKKRYDGRIDFLEEELRQCHSVVDRYQSDILQLEEKLASVREKQRVLVQRHIHAKNQKRAQTDMRRADSSDVLIRFSQFENRVERMEAEAELVNLGHKPADLDDEFSRLEQDDDIERELMELKTRRGSDKETAV</sequence>
<dbReference type="InterPro" id="IPR007157">
    <property type="entry name" value="PspA_VIPP1"/>
</dbReference>
<dbReference type="EMBL" id="AZAC01000067">
    <property type="protein sequence ID" value="KIX11119.1"/>
    <property type="molecule type" value="Genomic_DNA"/>
</dbReference>
<evidence type="ECO:0000256" key="1">
    <source>
        <dbReference type="ARBA" id="ARBA00043985"/>
    </source>
</evidence>
<dbReference type="GO" id="GO:0009271">
    <property type="term" value="P:phage shock"/>
    <property type="evidence" value="ECO:0007669"/>
    <property type="project" value="TreeGrafter"/>
</dbReference>
<accession>A0A0D2IYM2</accession>
<feature type="coiled-coil region" evidence="2">
    <location>
        <begin position="87"/>
        <end position="142"/>
    </location>
</feature>